<keyword evidence="3" id="KW-1185">Reference proteome</keyword>
<dbReference type="Proteomes" id="UP001234495">
    <property type="component" value="Unassembled WGS sequence"/>
</dbReference>
<proteinExistence type="predicted"/>
<dbReference type="EMBL" id="JAUSUD010000003">
    <property type="protein sequence ID" value="MDQ0229852.1"/>
    <property type="molecule type" value="Genomic_DNA"/>
</dbReference>
<organism evidence="2 3">
    <name type="scientific">Metabacillus malikii</name>
    <dbReference type="NCBI Taxonomy" id="1504265"/>
    <lineage>
        <taxon>Bacteria</taxon>
        <taxon>Bacillati</taxon>
        <taxon>Bacillota</taxon>
        <taxon>Bacilli</taxon>
        <taxon>Bacillales</taxon>
        <taxon>Bacillaceae</taxon>
        <taxon>Metabacillus</taxon>
    </lineage>
</organism>
<protein>
    <submittedName>
        <fullName evidence="2">Uncharacterized protein</fullName>
    </submittedName>
</protein>
<comment type="caution">
    <text evidence="2">The sequence shown here is derived from an EMBL/GenBank/DDBJ whole genome shotgun (WGS) entry which is preliminary data.</text>
</comment>
<evidence type="ECO:0000313" key="3">
    <source>
        <dbReference type="Proteomes" id="UP001234495"/>
    </source>
</evidence>
<reference evidence="2 3" key="1">
    <citation type="submission" date="2023-07" db="EMBL/GenBank/DDBJ databases">
        <title>Genomic Encyclopedia of Type Strains, Phase IV (KMG-IV): sequencing the most valuable type-strain genomes for metagenomic binning, comparative biology and taxonomic classification.</title>
        <authorList>
            <person name="Goeker M."/>
        </authorList>
    </citation>
    <scope>NUCLEOTIDE SEQUENCE [LARGE SCALE GENOMIC DNA]</scope>
    <source>
        <strain evidence="2 3">DSM 29005</strain>
    </source>
</reference>
<accession>A0ABT9ZDD0</accession>
<evidence type="ECO:0000256" key="1">
    <source>
        <dbReference type="SAM" id="MobiDB-lite"/>
    </source>
</evidence>
<gene>
    <name evidence="2" type="ORF">J2S19_001104</name>
</gene>
<feature type="compositionally biased region" description="Basic and acidic residues" evidence="1">
    <location>
        <begin position="15"/>
        <end position="26"/>
    </location>
</feature>
<name>A0ABT9ZDD0_9BACI</name>
<sequence length="40" mass="4730">MKPKKNRSQFQNRLHKFDEAGKESEPVPKPSSLTRFDLEE</sequence>
<evidence type="ECO:0000313" key="2">
    <source>
        <dbReference type="EMBL" id="MDQ0229852.1"/>
    </source>
</evidence>
<feature type="region of interest" description="Disordered" evidence="1">
    <location>
        <begin position="1"/>
        <end position="40"/>
    </location>
</feature>